<dbReference type="Gene3D" id="2.60.200.30">
    <property type="entry name" value="Probable inorganic polyphosphate/atp-NAD kinase, domain 2"/>
    <property type="match status" value="1"/>
</dbReference>
<organism evidence="7 8">
    <name type="scientific">Cetraspora pellucida</name>
    <dbReference type="NCBI Taxonomy" id="1433469"/>
    <lineage>
        <taxon>Eukaryota</taxon>
        <taxon>Fungi</taxon>
        <taxon>Fungi incertae sedis</taxon>
        <taxon>Mucoromycota</taxon>
        <taxon>Glomeromycotina</taxon>
        <taxon>Glomeromycetes</taxon>
        <taxon>Diversisporales</taxon>
        <taxon>Gigasporaceae</taxon>
        <taxon>Cetraspora</taxon>
    </lineage>
</organism>
<evidence type="ECO:0000256" key="1">
    <source>
        <dbReference type="ARBA" id="ARBA00010995"/>
    </source>
</evidence>
<evidence type="ECO:0000256" key="6">
    <source>
        <dbReference type="SAM" id="MobiDB-lite"/>
    </source>
</evidence>
<feature type="region of interest" description="Disordered" evidence="6">
    <location>
        <begin position="1"/>
        <end position="59"/>
    </location>
</feature>
<dbReference type="HAMAP" id="MF_00361">
    <property type="entry name" value="NAD_kinase"/>
    <property type="match status" value="1"/>
</dbReference>
<feature type="compositionally biased region" description="Polar residues" evidence="6">
    <location>
        <begin position="1"/>
        <end position="12"/>
    </location>
</feature>
<gene>
    <name evidence="7" type="ORF">CPELLU_LOCUS14169</name>
</gene>
<dbReference type="PANTHER" id="PTHR20275:SF0">
    <property type="entry name" value="NAD KINASE"/>
    <property type="match status" value="1"/>
</dbReference>
<evidence type="ECO:0000256" key="3">
    <source>
        <dbReference type="ARBA" id="ARBA00022777"/>
    </source>
</evidence>
<dbReference type="GO" id="GO:0019674">
    <property type="term" value="P:NAD+ metabolic process"/>
    <property type="evidence" value="ECO:0007669"/>
    <property type="project" value="InterPro"/>
</dbReference>
<dbReference type="Pfam" id="PF20143">
    <property type="entry name" value="NAD_kinase_C"/>
    <property type="match status" value="1"/>
</dbReference>
<sequence>MTSTSSKPTSLIKNRLLDKRNGDKHNLSDSCNHRPDPLKPRQNLLKVPTPSPTPKSPCFVHSDIDPSLSVPLLEMINQFDKGVTQYSNLAETAVSVREISKKLARIHSIMQAVMIVTKPGDLRLVNITRELAMYLITTPRFGKDHGVTVYVDKNLKDSKRFDFLGMLNESPFVKDYLKFWTKELCAERPEIFNFVLTKVVPPVLPFHMGSLGFLTNFDFKNYKNHITSAFDEGIRVNLRMRFTCTVYRRIKNPVKATRCGETGKIMIDWNELESSSHSNSEHECGHDKDLPCLFTQPSETFQVLNDLVVDRGAGPYMSLLELFGDDQHLTTVQADGLVVATPTGSTAYSVSAGGSLVHPAISALLITPICPHTLSFRPMLLPDSMELRICVPYNSRSTAWASFDGRGRVELKQGDHIKVTPSKFPFPTVCLESQSKDWFNSISRCLRWNEREKQKSFVVAMQGRNSQPSHIREHSFACIGKDLSDSSSNTSNSGEEEEWRVVTRKHKRRNK</sequence>
<dbReference type="InterPro" id="IPR016064">
    <property type="entry name" value="NAD/diacylglycerol_kinase_sf"/>
</dbReference>
<keyword evidence="2" id="KW-0808">Transferase</keyword>
<dbReference type="InterPro" id="IPR002504">
    <property type="entry name" value="NADK"/>
</dbReference>
<dbReference type="Gene3D" id="3.40.50.10330">
    <property type="entry name" value="Probable inorganic polyphosphate/atp-NAD kinase, domain 1"/>
    <property type="match status" value="1"/>
</dbReference>
<feature type="compositionally biased region" description="Basic and acidic residues" evidence="6">
    <location>
        <begin position="15"/>
        <end position="39"/>
    </location>
</feature>
<dbReference type="Proteomes" id="UP000789759">
    <property type="component" value="Unassembled WGS sequence"/>
</dbReference>
<dbReference type="InterPro" id="IPR017437">
    <property type="entry name" value="ATP-NAD_kinase_PpnK-typ_C"/>
</dbReference>
<dbReference type="GO" id="GO:0006741">
    <property type="term" value="P:NADP+ biosynthetic process"/>
    <property type="evidence" value="ECO:0007669"/>
    <property type="project" value="InterPro"/>
</dbReference>
<accession>A0A9N9IQ74</accession>
<evidence type="ECO:0000313" key="7">
    <source>
        <dbReference type="EMBL" id="CAG8742446.1"/>
    </source>
</evidence>
<comment type="caution">
    <text evidence="7">The sequence shown here is derived from an EMBL/GenBank/DDBJ whole genome shotgun (WGS) entry which is preliminary data.</text>
</comment>
<evidence type="ECO:0000256" key="2">
    <source>
        <dbReference type="ARBA" id="ARBA00022679"/>
    </source>
</evidence>
<dbReference type="Pfam" id="PF01513">
    <property type="entry name" value="NAD_kinase"/>
    <property type="match status" value="1"/>
</dbReference>
<dbReference type="PANTHER" id="PTHR20275">
    <property type="entry name" value="NAD KINASE"/>
    <property type="match status" value="1"/>
</dbReference>
<keyword evidence="3" id="KW-0418">Kinase</keyword>
<dbReference type="AlphaFoldDB" id="A0A9N9IQ74"/>
<dbReference type="FunFam" id="2.60.200.30:FF:000004">
    <property type="entry name" value="NAD kinase 2, chloroplastic"/>
    <property type="match status" value="1"/>
</dbReference>
<feature type="compositionally biased region" description="Basic residues" evidence="6">
    <location>
        <begin position="502"/>
        <end position="511"/>
    </location>
</feature>
<comment type="similarity">
    <text evidence="1">Belongs to the NAD kinase family.</text>
</comment>
<keyword evidence="5" id="KW-0520">NAD</keyword>
<keyword evidence="4" id="KW-0521">NADP</keyword>
<name>A0A9N9IQ74_9GLOM</name>
<proteinExistence type="inferred from homology"/>
<reference evidence="7" key="1">
    <citation type="submission" date="2021-06" db="EMBL/GenBank/DDBJ databases">
        <authorList>
            <person name="Kallberg Y."/>
            <person name="Tangrot J."/>
            <person name="Rosling A."/>
        </authorList>
    </citation>
    <scope>NUCLEOTIDE SEQUENCE</scope>
    <source>
        <strain evidence="7">FL966</strain>
    </source>
</reference>
<dbReference type="InterPro" id="IPR017438">
    <property type="entry name" value="ATP-NAD_kinase_N"/>
</dbReference>
<evidence type="ECO:0000313" key="8">
    <source>
        <dbReference type="Proteomes" id="UP000789759"/>
    </source>
</evidence>
<dbReference type="OrthoDB" id="24581at2759"/>
<dbReference type="EMBL" id="CAJVQA010016348">
    <property type="protein sequence ID" value="CAG8742446.1"/>
    <property type="molecule type" value="Genomic_DNA"/>
</dbReference>
<feature type="region of interest" description="Disordered" evidence="6">
    <location>
        <begin position="482"/>
        <end position="511"/>
    </location>
</feature>
<evidence type="ECO:0000256" key="5">
    <source>
        <dbReference type="ARBA" id="ARBA00023027"/>
    </source>
</evidence>
<keyword evidence="8" id="KW-1185">Reference proteome</keyword>
<dbReference type="SUPFAM" id="SSF111331">
    <property type="entry name" value="NAD kinase/diacylglycerol kinase-like"/>
    <property type="match status" value="1"/>
</dbReference>
<protein>
    <submittedName>
        <fullName evidence="7">848_t:CDS:1</fullName>
    </submittedName>
</protein>
<evidence type="ECO:0000256" key="4">
    <source>
        <dbReference type="ARBA" id="ARBA00022857"/>
    </source>
</evidence>
<dbReference type="GO" id="GO:0003951">
    <property type="term" value="F:NAD+ kinase activity"/>
    <property type="evidence" value="ECO:0007669"/>
    <property type="project" value="InterPro"/>
</dbReference>